<dbReference type="SUPFAM" id="SSF55785">
    <property type="entry name" value="PYP-like sensor domain (PAS domain)"/>
    <property type="match status" value="1"/>
</dbReference>
<keyword evidence="4" id="KW-0600">Photoreceptor protein</keyword>
<keyword evidence="13" id="KW-1185">Reference proteome</keyword>
<protein>
    <recommendedName>
        <fullName evidence="3">histidine kinase</fullName>
        <ecNumber evidence="3">2.7.13.3</ecNumber>
    </recommendedName>
</protein>
<dbReference type="EMBL" id="BPMK01000009">
    <property type="protein sequence ID" value="GIZ52302.1"/>
    <property type="molecule type" value="Genomic_DNA"/>
</dbReference>
<dbReference type="InterPro" id="IPR005467">
    <property type="entry name" value="His_kinase_dom"/>
</dbReference>
<dbReference type="Pfam" id="PF00360">
    <property type="entry name" value="PHY"/>
    <property type="match status" value="1"/>
</dbReference>
<dbReference type="InterPro" id="IPR001294">
    <property type="entry name" value="Phytochrome"/>
</dbReference>
<evidence type="ECO:0000256" key="8">
    <source>
        <dbReference type="ARBA" id="ARBA00022991"/>
    </source>
</evidence>
<dbReference type="Pfam" id="PF02518">
    <property type="entry name" value="HATPase_c"/>
    <property type="match status" value="1"/>
</dbReference>
<keyword evidence="7 12" id="KW-0418">Kinase</keyword>
<dbReference type="PANTHER" id="PTHR42878:SF15">
    <property type="entry name" value="BACTERIOPHYTOCHROME"/>
    <property type="match status" value="1"/>
</dbReference>
<sequence length="746" mass="82692">MATEVDISACANEPIRIPGSIQPHGFLLALDDRGVVVQASDNLAAHTGRDCREVLGGGLAASLGDEAARRVAAELARETPGQRPSYLGSVTIGSGFYDLLVHAADGLTMLEFESVSRSKAADFRHLYPLIGNFLSALHDTDTIVEMSRLAAREVKRVSGYGRVLVYRFDDDGHGHVIAEELDSGYHSYLHQRFPASDIPAQARELYLSSRIRMIPDAGYTPSRLVPENNPLTGLPTDLAQSSLRSVSPVHLQYMRNMGTHASMSVSLVVKGRLWGLISCHNAEPRFIPFEARASCEQLGQILALRIESREDSDEYHHRLELRRILVSMLSGLTQGPDFVGNMSGVAPQLLQFASASGAAILFENRVTRFGDTPEEDEIRALAAWLGANSHADLFHTNALSSVYPDGARLQRNASGVLALPISRIHNHYLMWFRPEQLHTIEWAGNPHEKHAAGPARMLTPRTSFDTWRETVHGTSMPWRGSELELALEFRTSLLGIVLERAEQMAELAEELGRANKELEAFSYSVSHDLRAPLRHIVGFSDLLLEFESGDPSERRVRFLRNIKDSARFAGKLVDDLLSFSQMGRASLRPSRIDMGDLVQACREKLAMDIGERRIDWEIGELPVVQADPSFLQLAVYNLLSNAVKYTAPRERAHISVTAEQNESEFVFHVRDNGVGFNREYAHKLFAVFQRLHRMEDFQGTGIGLANVRRIVERHGGRVWADGVPDGGAVFSFSLPRQLSVGQGVAC</sequence>
<dbReference type="SUPFAM" id="SSF55781">
    <property type="entry name" value="GAF domain-like"/>
    <property type="match status" value="2"/>
</dbReference>
<keyword evidence="9" id="KW-0675">Receptor</keyword>
<evidence type="ECO:0000256" key="3">
    <source>
        <dbReference type="ARBA" id="ARBA00012438"/>
    </source>
</evidence>
<keyword evidence="6" id="KW-0808">Transferase</keyword>
<dbReference type="PROSITE" id="PS50046">
    <property type="entry name" value="PHYTOCHROME_2"/>
    <property type="match status" value="1"/>
</dbReference>
<dbReference type="InterPro" id="IPR016132">
    <property type="entry name" value="Phyto_chromo_attachment"/>
</dbReference>
<dbReference type="SMART" id="SM00387">
    <property type="entry name" value="HATPase_c"/>
    <property type="match status" value="1"/>
</dbReference>
<evidence type="ECO:0000256" key="1">
    <source>
        <dbReference type="ARBA" id="ARBA00000085"/>
    </source>
</evidence>
<comment type="catalytic activity">
    <reaction evidence="1">
        <text>ATP + protein L-histidine = ADP + protein N-phospho-L-histidine.</text>
        <dbReference type="EC" id="2.7.13.3"/>
    </reaction>
</comment>
<evidence type="ECO:0000259" key="10">
    <source>
        <dbReference type="PROSITE" id="PS50046"/>
    </source>
</evidence>
<dbReference type="GO" id="GO:0016301">
    <property type="term" value="F:kinase activity"/>
    <property type="evidence" value="ECO:0007669"/>
    <property type="project" value="UniProtKB-KW"/>
</dbReference>
<feature type="domain" description="Phytochrome chromophore attachment site" evidence="10">
    <location>
        <begin position="142"/>
        <end position="300"/>
    </location>
</feature>
<dbReference type="Gene3D" id="3.30.565.10">
    <property type="entry name" value="Histidine kinase-like ATPase, C-terminal domain"/>
    <property type="match status" value="1"/>
</dbReference>
<reference evidence="12 13" key="1">
    <citation type="journal article" date="2022" name="Int. J. Syst. Evol. Microbiol.">
        <title>Noviherbaspirillum aridicola sp. nov., isolated from an arid soil in Pakistan.</title>
        <authorList>
            <person name="Khan I.U."/>
            <person name="Saqib M."/>
            <person name="Amin A."/>
            <person name="Hussain F."/>
            <person name="Li L."/>
            <person name="Liu Y.H."/>
            <person name="Fang B.Z."/>
            <person name="Ahmed I."/>
            <person name="Li W.J."/>
        </authorList>
    </citation>
    <scope>NUCLEOTIDE SEQUENCE [LARGE SCALE GENOMIC DNA]</scope>
    <source>
        <strain evidence="12 13">NCCP-691</strain>
    </source>
</reference>
<dbReference type="InterPro" id="IPR013654">
    <property type="entry name" value="PAS_2"/>
</dbReference>
<feature type="domain" description="Histidine kinase" evidence="11">
    <location>
        <begin position="524"/>
        <end position="738"/>
    </location>
</feature>
<proteinExistence type="inferred from homology"/>
<keyword evidence="5" id="KW-0716">Sensory transduction</keyword>
<dbReference type="Pfam" id="PF00512">
    <property type="entry name" value="HisKA"/>
    <property type="match status" value="1"/>
</dbReference>
<dbReference type="InterPro" id="IPR003018">
    <property type="entry name" value="GAF"/>
</dbReference>
<dbReference type="InterPro" id="IPR036097">
    <property type="entry name" value="HisK_dim/P_sf"/>
</dbReference>
<comment type="caution">
    <text evidence="12">The sequence shown here is derived from an EMBL/GenBank/DDBJ whole genome shotgun (WGS) entry which is preliminary data.</text>
</comment>
<evidence type="ECO:0000256" key="2">
    <source>
        <dbReference type="ARBA" id="ARBA00006402"/>
    </source>
</evidence>
<organism evidence="12 13">
    <name type="scientific">Noviherbaspirillum aridicola</name>
    <dbReference type="NCBI Taxonomy" id="2849687"/>
    <lineage>
        <taxon>Bacteria</taxon>
        <taxon>Pseudomonadati</taxon>
        <taxon>Pseudomonadota</taxon>
        <taxon>Betaproteobacteria</taxon>
        <taxon>Burkholderiales</taxon>
        <taxon>Oxalobacteraceae</taxon>
        <taxon>Noviherbaspirillum</taxon>
    </lineage>
</organism>
<dbReference type="PROSITE" id="PS50109">
    <property type="entry name" value="HIS_KIN"/>
    <property type="match status" value="1"/>
</dbReference>
<dbReference type="InterPro" id="IPR043150">
    <property type="entry name" value="Phytochrome_PHY_sf"/>
</dbReference>
<evidence type="ECO:0000259" key="11">
    <source>
        <dbReference type="PROSITE" id="PS50109"/>
    </source>
</evidence>
<evidence type="ECO:0000256" key="4">
    <source>
        <dbReference type="ARBA" id="ARBA00022543"/>
    </source>
</evidence>
<evidence type="ECO:0000256" key="9">
    <source>
        <dbReference type="ARBA" id="ARBA00023170"/>
    </source>
</evidence>
<dbReference type="PRINTS" id="PR01033">
    <property type="entry name" value="PHYTOCHROME"/>
</dbReference>
<dbReference type="CDD" id="cd00082">
    <property type="entry name" value="HisKA"/>
    <property type="match status" value="1"/>
</dbReference>
<dbReference type="Proteomes" id="UP000887222">
    <property type="component" value="Unassembled WGS sequence"/>
</dbReference>
<dbReference type="InterPro" id="IPR003661">
    <property type="entry name" value="HisK_dim/P_dom"/>
</dbReference>
<dbReference type="InterPro" id="IPR013515">
    <property type="entry name" value="Phytochrome_cen-reg"/>
</dbReference>
<dbReference type="RefSeq" id="WP_220808492.1">
    <property type="nucleotide sequence ID" value="NZ_BPMK01000009.1"/>
</dbReference>
<dbReference type="InterPro" id="IPR035965">
    <property type="entry name" value="PAS-like_dom_sf"/>
</dbReference>
<dbReference type="InterPro" id="IPR050351">
    <property type="entry name" value="BphY/WalK/GraS-like"/>
</dbReference>
<dbReference type="Gene3D" id="3.30.450.40">
    <property type="match status" value="1"/>
</dbReference>
<dbReference type="SMART" id="SM00388">
    <property type="entry name" value="HisKA"/>
    <property type="match status" value="1"/>
</dbReference>
<dbReference type="EC" id="2.7.13.3" evidence="3"/>
<evidence type="ECO:0000256" key="5">
    <source>
        <dbReference type="ARBA" id="ARBA00022606"/>
    </source>
</evidence>
<dbReference type="Gene3D" id="3.30.450.270">
    <property type="match status" value="1"/>
</dbReference>
<name>A0ABQ4Q517_9BURK</name>
<evidence type="ECO:0000256" key="6">
    <source>
        <dbReference type="ARBA" id="ARBA00022679"/>
    </source>
</evidence>
<dbReference type="Gene3D" id="1.10.287.130">
    <property type="match status" value="1"/>
</dbReference>
<dbReference type="Gene3D" id="3.30.450.20">
    <property type="entry name" value="PAS domain"/>
    <property type="match status" value="1"/>
</dbReference>
<dbReference type="InterPro" id="IPR036890">
    <property type="entry name" value="HATPase_C_sf"/>
</dbReference>
<keyword evidence="8" id="KW-0157">Chromophore</keyword>
<gene>
    <name evidence="12" type="ORF">NCCP691_23160</name>
</gene>
<comment type="similarity">
    <text evidence="2">In the N-terminal section; belongs to the phytochrome family.</text>
</comment>
<dbReference type="PANTHER" id="PTHR42878">
    <property type="entry name" value="TWO-COMPONENT HISTIDINE KINASE"/>
    <property type="match status" value="1"/>
</dbReference>
<dbReference type="InterPro" id="IPR029016">
    <property type="entry name" value="GAF-like_dom_sf"/>
</dbReference>
<dbReference type="Pfam" id="PF08446">
    <property type="entry name" value="PAS_2"/>
    <property type="match status" value="1"/>
</dbReference>
<dbReference type="InterPro" id="IPR003594">
    <property type="entry name" value="HATPase_dom"/>
</dbReference>
<evidence type="ECO:0000313" key="12">
    <source>
        <dbReference type="EMBL" id="GIZ52302.1"/>
    </source>
</evidence>
<dbReference type="SUPFAM" id="SSF55874">
    <property type="entry name" value="ATPase domain of HSP90 chaperone/DNA topoisomerase II/histidine kinase"/>
    <property type="match status" value="1"/>
</dbReference>
<evidence type="ECO:0000256" key="7">
    <source>
        <dbReference type="ARBA" id="ARBA00022777"/>
    </source>
</evidence>
<evidence type="ECO:0000313" key="13">
    <source>
        <dbReference type="Proteomes" id="UP000887222"/>
    </source>
</evidence>
<accession>A0ABQ4Q517</accession>
<dbReference type="SMART" id="SM00065">
    <property type="entry name" value="GAF"/>
    <property type="match status" value="1"/>
</dbReference>
<dbReference type="Pfam" id="PF01590">
    <property type="entry name" value="GAF"/>
    <property type="match status" value="1"/>
</dbReference>
<dbReference type="SUPFAM" id="SSF47384">
    <property type="entry name" value="Homodimeric domain of signal transducing histidine kinase"/>
    <property type="match status" value="1"/>
</dbReference>